<dbReference type="InterPro" id="IPR036291">
    <property type="entry name" value="NAD(P)-bd_dom_sf"/>
</dbReference>
<dbReference type="GO" id="GO:0005829">
    <property type="term" value="C:cytosol"/>
    <property type="evidence" value="ECO:0007669"/>
    <property type="project" value="TreeGrafter"/>
</dbReference>
<evidence type="ECO:0000256" key="4">
    <source>
        <dbReference type="ARBA" id="ARBA00023027"/>
    </source>
</evidence>
<organism evidence="6 7">
    <name type="scientific">Candidatus Devosia phytovorans</name>
    <dbReference type="NCBI Taxonomy" id="3121372"/>
    <lineage>
        <taxon>Bacteria</taxon>
        <taxon>Pseudomonadati</taxon>
        <taxon>Pseudomonadota</taxon>
        <taxon>Alphaproteobacteria</taxon>
        <taxon>Hyphomicrobiales</taxon>
        <taxon>Devosiaceae</taxon>
        <taxon>Devosia</taxon>
    </lineage>
</organism>
<dbReference type="SMART" id="SM00996">
    <property type="entry name" value="AdoHcyase"/>
    <property type="match status" value="1"/>
</dbReference>
<evidence type="ECO:0000256" key="2">
    <source>
        <dbReference type="ARBA" id="ARBA00007122"/>
    </source>
</evidence>
<dbReference type="SUPFAM" id="SSF52283">
    <property type="entry name" value="Formate/glycerate dehydrogenase catalytic domain-like"/>
    <property type="match status" value="1"/>
</dbReference>
<evidence type="ECO:0000313" key="7">
    <source>
        <dbReference type="Proteomes" id="UP001217476"/>
    </source>
</evidence>
<evidence type="ECO:0000256" key="3">
    <source>
        <dbReference type="ARBA" id="ARBA00022563"/>
    </source>
</evidence>
<evidence type="ECO:0000259" key="5">
    <source>
        <dbReference type="SMART" id="SM00997"/>
    </source>
</evidence>
<protein>
    <submittedName>
        <fullName evidence="6">Adenosylhomocysteinase</fullName>
    </submittedName>
</protein>
<dbReference type="Proteomes" id="UP001217476">
    <property type="component" value="Chromosome"/>
</dbReference>
<feature type="domain" description="S-adenosyl-L-homocysteine hydrolase NAD binding" evidence="5">
    <location>
        <begin position="166"/>
        <end position="325"/>
    </location>
</feature>
<keyword evidence="3" id="KW-0554">One-carbon metabolism</keyword>
<dbReference type="InterPro" id="IPR000043">
    <property type="entry name" value="Adenosylhomocysteinase-like"/>
</dbReference>
<keyword evidence="4" id="KW-0520">NAD</keyword>
<dbReference type="GO" id="GO:0006730">
    <property type="term" value="P:one-carbon metabolic process"/>
    <property type="evidence" value="ECO:0007669"/>
    <property type="project" value="UniProtKB-KW"/>
</dbReference>
<dbReference type="EMBL" id="CP119312">
    <property type="protein sequence ID" value="WEK06197.1"/>
    <property type="molecule type" value="Genomic_DNA"/>
</dbReference>
<gene>
    <name evidence="6" type="ORF">P0Y65_08105</name>
</gene>
<evidence type="ECO:0000313" key="6">
    <source>
        <dbReference type="EMBL" id="WEK06197.1"/>
    </source>
</evidence>
<proteinExistence type="inferred from homology"/>
<reference evidence="6" key="1">
    <citation type="submission" date="2023-03" db="EMBL/GenBank/DDBJ databases">
        <title>Andean soil-derived lignocellulolytic bacterial consortium as a source of novel taxa and putative plastic-active enzymes.</title>
        <authorList>
            <person name="Diaz-Garcia L."/>
            <person name="Chuvochina M."/>
            <person name="Feuerriegel G."/>
            <person name="Bunk B."/>
            <person name="Sproer C."/>
            <person name="Streit W.R."/>
            <person name="Rodriguez L.M."/>
            <person name="Overmann J."/>
            <person name="Jimenez D.J."/>
        </authorList>
    </citation>
    <scope>NUCLEOTIDE SEQUENCE</scope>
    <source>
        <strain evidence="6">MAG 4196</strain>
    </source>
</reference>
<comment type="similarity">
    <text evidence="2">Belongs to the adenosylhomocysteinase family.</text>
</comment>
<dbReference type="Pfam" id="PF05221">
    <property type="entry name" value="AdoHcyase"/>
    <property type="match status" value="1"/>
</dbReference>
<dbReference type="SUPFAM" id="SSF51735">
    <property type="entry name" value="NAD(P)-binding Rossmann-fold domains"/>
    <property type="match status" value="1"/>
</dbReference>
<dbReference type="PANTHER" id="PTHR23420:SF0">
    <property type="entry name" value="ADENOSYLHOMOCYSTEINASE"/>
    <property type="match status" value="1"/>
</dbReference>
<comment type="cofactor">
    <cofactor evidence="1">
        <name>NAD(+)</name>
        <dbReference type="ChEBI" id="CHEBI:57540"/>
    </cofactor>
</comment>
<dbReference type="InterPro" id="IPR015878">
    <property type="entry name" value="Ado_hCys_hydrolase_NAD-bd"/>
</dbReference>
<dbReference type="GO" id="GO:0004013">
    <property type="term" value="F:adenosylhomocysteinase activity"/>
    <property type="evidence" value="ECO:0007669"/>
    <property type="project" value="TreeGrafter"/>
</dbReference>
<name>A0AAJ5VZD7_9HYPH</name>
<dbReference type="InterPro" id="IPR042172">
    <property type="entry name" value="Adenosylhomocyst_ase-like_sf"/>
</dbReference>
<accession>A0AAJ5VZD7</accession>
<dbReference type="PANTHER" id="PTHR23420">
    <property type="entry name" value="ADENOSYLHOMOCYSTEINASE"/>
    <property type="match status" value="1"/>
</dbReference>
<dbReference type="SMART" id="SM00997">
    <property type="entry name" value="AdoHcyase_NAD"/>
    <property type="match status" value="1"/>
</dbReference>
<evidence type="ECO:0000256" key="1">
    <source>
        <dbReference type="ARBA" id="ARBA00001911"/>
    </source>
</evidence>
<dbReference type="Gene3D" id="3.40.50.720">
    <property type="entry name" value="NAD(P)-binding Rossmann-like Domain"/>
    <property type="match status" value="1"/>
</dbReference>
<sequence>MTITDNTRAWLAQNMPRTIRAIANLPDLTGIRMAMNMHLDLKMLTLVEGLAARGAELFITTCNPTTVRNEVADAMRACGAEVQAWKDMPDADWQAAIKAGVEWGPTHLCEMGSDYTHYLMTSGATLPSVRAGLEATGSGLNRLQGKLPPWPIFNWDEVPIKEGLHNRHMVGLTTWQAFFGRTLLSLHEKRVLVVGYGTVGQGLAASARAYGGQVMVAEVDPGRKLQAAYDGWLTGSVAELAPLADVVVTGTGAHHVVPMAVIETLKDNCFLLNSGHRIDEIDIVSLAAHKHAEIIPMVTRYTLPSGKSVQLFAGGAMANLTAGEGDSLNAFDVTLALMAEGIGHIVGAGEQAEPGVHLLPQHVWQRACPPPSA</sequence>
<dbReference type="AlphaFoldDB" id="A0AAJ5VZD7"/>
<dbReference type="Pfam" id="PF00670">
    <property type="entry name" value="AdoHcyase_NAD"/>
    <property type="match status" value="1"/>
</dbReference>
<dbReference type="GO" id="GO:0033353">
    <property type="term" value="P:S-adenosylmethionine cycle"/>
    <property type="evidence" value="ECO:0007669"/>
    <property type="project" value="TreeGrafter"/>
</dbReference>
<dbReference type="Gene3D" id="3.40.50.1480">
    <property type="entry name" value="Adenosylhomocysteinase-like"/>
    <property type="match status" value="1"/>
</dbReference>